<accession>A0A0K1R9K2</accession>
<proteinExistence type="predicted"/>
<reference evidence="1 2" key="1">
    <citation type="submission" date="2015-08" db="EMBL/GenBank/DDBJ databases">
        <authorList>
            <person name="Babu N.S."/>
            <person name="Beckwith C.J."/>
            <person name="Beseler K.G."/>
            <person name="Brison A."/>
            <person name="Carone J.V."/>
            <person name="Caskin T.P."/>
            <person name="Diamond M."/>
            <person name="Durham M.E."/>
            <person name="Foxe J.M."/>
            <person name="Go M."/>
            <person name="Henderson B.A."/>
            <person name="Jones I.B."/>
            <person name="McGettigan J.A."/>
            <person name="Micheletti S.J."/>
            <person name="Nasrallah M.E."/>
            <person name="Ortiz D."/>
            <person name="Piller C.R."/>
            <person name="Privatt S.R."/>
            <person name="Schneider S.L."/>
            <person name="Sharp S."/>
            <person name="Smith T.C."/>
            <person name="Stanton J.D."/>
            <person name="Ullery H.E."/>
            <person name="Wilson R.J."/>
            <person name="Serrano M.G."/>
            <person name="Buck G."/>
            <person name="Lee V."/>
            <person name="Wang Y."/>
            <person name="Carvalho R."/>
            <person name="Voegtly L."/>
            <person name="Shi R."/>
            <person name="Duckworth R."/>
            <person name="Johnson A."/>
            <person name="Loviza R."/>
            <person name="Walstead R."/>
            <person name="Shah Z."/>
            <person name="Kiflezghi M."/>
            <person name="Wade K."/>
            <person name="Ball S.L."/>
            <person name="Bradley K.W."/>
            <person name="Asai D.J."/>
            <person name="Bowman C.A."/>
            <person name="Russell D.A."/>
            <person name="Pope W.H."/>
            <person name="Jacobs-Sera D."/>
            <person name="Hendrix R.W."/>
            <person name="Hatfull G.F."/>
        </authorList>
    </citation>
    <scope>NUCLEOTIDE SEQUENCE [LARGE SCALE GENOMIC DNA]</scope>
    <source>
        <strain evidence="1 2">PUDD_83A45</strain>
    </source>
</reference>
<protein>
    <recommendedName>
        <fullName evidence="3">YbjN domain-containing protein</fullName>
    </recommendedName>
</protein>
<keyword evidence="2" id="KW-1185">Reference proteome</keyword>
<dbReference type="RefSeq" id="WP_083439708.1">
    <property type="nucleotide sequence ID" value="NZ_CP012342.1"/>
</dbReference>
<evidence type="ECO:0000313" key="2">
    <source>
        <dbReference type="Proteomes" id="UP000060016"/>
    </source>
</evidence>
<name>A0A0K1R9K2_9CORY</name>
<dbReference type="KEGG" id="crie:AK829_01790"/>
<gene>
    <name evidence="1" type="ORF">AK829_01790</name>
</gene>
<dbReference type="STRING" id="156976.AK829_01790"/>
<dbReference type="Pfam" id="PF10722">
    <property type="entry name" value="YbjN"/>
    <property type="match status" value="1"/>
</dbReference>
<dbReference type="InterPro" id="IPR019660">
    <property type="entry name" value="Put_sensory_transdc_reg_YbjN"/>
</dbReference>
<dbReference type="Proteomes" id="UP000060016">
    <property type="component" value="Chromosome"/>
</dbReference>
<sequence>MGRHRRARGRLEDGRIDEPLAEVTLERVAEAFSSLGLEALSRPDRAVVGLPAATITVWISYQRPQTLVVDAVDRIPTAFEAAPALSRWCNQWNRDQLGPVASCRLTDAGDFRVRLRGAIPTRYGLSDSQLLTFLAHYYGQLQSFSTQLRAHTLPIGFDTPLPPALMRAQDHQALVREPLLIDAPLHAPDIYTATPTPVFAQPVDLVALKESLEALDFSYAVTDGVIATGVNGVTFALMVDAGTHIRVASMWDTGLSEDSDFFSTWLACNDVAERALGISVYLHEDLDTLHVQAEASLLIEDGLSDQQRDNFVITAILSCLGAIDRASVIISGATHVQWPPSTQ</sequence>
<dbReference type="PATRIC" id="fig|156976.3.peg.351"/>
<dbReference type="EMBL" id="CP012342">
    <property type="protein sequence ID" value="AKV58105.1"/>
    <property type="molecule type" value="Genomic_DNA"/>
</dbReference>
<dbReference type="AlphaFoldDB" id="A0A0K1R9K2"/>
<organism evidence="1 2">
    <name type="scientific">Corynebacterium riegelii</name>
    <dbReference type="NCBI Taxonomy" id="156976"/>
    <lineage>
        <taxon>Bacteria</taxon>
        <taxon>Bacillati</taxon>
        <taxon>Actinomycetota</taxon>
        <taxon>Actinomycetes</taxon>
        <taxon>Mycobacteriales</taxon>
        <taxon>Corynebacteriaceae</taxon>
        <taxon>Corynebacterium</taxon>
    </lineage>
</organism>
<evidence type="ECO:0000313" key="1">
    <source>
        <dbReference type="EMBL" id="AKV58105.1"/>
    </source>
</evidence>
<evidence type="ECO:0008006" key="3">
    <source>
        <dbReference type="Google" id="ProtNLM"/>
    </source>
</evidence>